<dbReference type="InterPro" id="IPR052975">
    <property type="entry name" value="Repressor-like_regulatory"/>
</dbReference>
<dbReference type="EMBL" id="AP031322">
    <property type="protein sequence ID" value="BFH74829.1"/>
    <property type="molecule type" value="Genomic_DNA"/>
</dbReference>
<dbReference type="GeneID" id="92355724"/>
<gene>
    <name evidence="2" type="ORF">SJAV_27730</name>
</gene>
<reference evidence="2" key="1">
    <citation type="submission" date="2024-03" db="EMBL/GenBank/DDBJ databases">
        <title>Complete genome sequence of Sulfurisphaera javensis strain KD-1.</title>
        <authorList>
            <person name="Sakai H."/>
            <person name="Nur N."/>
            <person name="Suwanto A."/>
            <person name="Kurosawa N."/>
        </authorList>
    </citation>
    <scope>NUCLEOTIDE SEQUENCE</scope>
    <source>
        <strain evidence="2">KD-1</strain>
    </source>
</reference>
<feature type="domain" description="SpoVT-AbrB" evidence="1">
    <location>
        <begin position="1"/>
        <end position="46"/>
    </location>
</feature>
<dbReference type="SUPFAM" id="SSF89447">
    <property type="entry name" value="AbrB/MazE/MraZ-like"/>
    <property type="match status" value="1"/>
</dbReference>
<dbReference type="AlphaFoldDB" id="A0AAT9GVI3"/>
<proteinExistence type="predicted"/>
<accession>A0AAT9GVI3</accession>
<evidence type="ECO:0000313" key="2">
    <source>
        <dbReference type="EMBL" id="BFH74829.1"/>
    </source>
</evidence>
<dbReference type="Pfam" id="PF04014">
    <property type="entry name" value="MazE_antitoxin"/>
    <property type="match status" value="1"/>
</dbReference>
<dbReference type="RefSeq" id="WP_369610299.1">
    <property type="nucleotide sequence ID" value="NZ_AP031322.1"/>
</dbReference>
<dbReference type="SMART" id="SM00966">
    <property type="entry name" value="SpoVT_AbrB"/>
    <property type="match status" value="1"/>
</dbReference>
<organism evidence="2">
    <name type="scientific">Sulfurisphaera javensis</name>
    <dbReference type="NCBI Taxonomy" id="2049879"/>
    <lineage>
        <taxon>Archaea</taxon>
        <taxon>Thermoproteota</taxon>
        <taxon>Thermoprotei</taxon>
        <taxon>Sulfolobales</taxon>
        <taxon>Sulfolobaceae</taxon>
        <taxon>Sulfurisphaera</taxon>
    </lineage>
</organism>
<evidence type="ECO:0000259" key="1">
    <source>
        <dbReference type="PROSITE" id="PS51740"/>
    </source>
</evidence>
<dbReference type="PANTHER" id="PTHR34860:SF6">
    <property type="entry name" value="REPRESSOR-LIKE PROTEIN SSO7C3"/>
    <property type="match status" value="1"/>
</dbReference>
<keyword evidence="2" id="KW-0238">DNA-binding</keyword>
<dbReference type="InterPro" id="IPR007159">
    <property type="entry name" value="SpoVT-AbrB_dom"/>
</dbReference>
<dbReference type="Gene3D" id="2.10.260.10">
    <property type="match status" value="1"/>
</dbReference>
<dbReference type="NCBIfam" id="TIGR01439">
    <property type="entry name" value="lp_hng_hel_AbrB"/>
    <property type="match status" value="1"/>
</dbReference>
<dbReference type="KEGG" id="sjv:SJAV_27730"/>
<sequence length="75" mass="8701">MERVKVTRNYQVTIPASIREKINIKEGDILEVTVSGNEIIMRKVESKRPRIKLNRELTIEDIEKDIEEGMNESSS</sequence>
<dbReference type="PANTHER" id="PTHR34860">
    <property type="entry name" value="REPRESSOR-LIKE PROTEIN SSO7C3"/>
    <property type="match status" value="1"/>
</dbReference>
<dbReference type="InterPro" id="IPR037914">
    <property type="entry name" value="SpoVT-AbrB_sf"/>
</dbReference>
<name>A0AAT9GVI3_9CREN</name>
<dbReference type="GO" id="GO:0003677">
    <property type="term" value="F:DNA binding"/>
    <property type="evidence" value="ECO:0007669"/>
    <property type="project" value="UniProtKB-KW"/>
</dbReference>
<protein>
    <submittedName>
        <fullName evidence="2">AbrB/MazE/SpoVT family DNA-binding domain-containing protein</fullName>
    </submittedName>
</protein>
<dbReference type="PROSITE" id="PS51740">
    <property type="entry name" value="SPOVT_ABRB"/>
    <property type="match status" value="1"/>
</dbReference>